<evidence type="ECO:0000313" key="2">
    <source>
        <dbReference type="EMBL" id="NKE65142.1"/>
    </source>
</evidence>
<evidence type="ECO:0000256" key="1">
    <source>
        <dbReference type="ARBA" id="ARBA00022679"/>
    </source>
</evidence>
<dbReference type="InterPro" id="IPR003673">
    <property type="entry name" value="CoA-Trfase_fam_III"/>
</dbReference>
<sequence>MPLPLEGVRVLDLTNVMAGPYCSMVLGDMGAEVIKVESFDGDTSRRFEPQVGGESYCFAVLNRNKRSIAVDMKNPRGKALVMQLAAKADIMMENFRPGVVKKLGLDYDSMKQHNPGLIYASMSGFGQTGPYGRKGGFDIIAQGMSGIMMMTGYPGGRPAKVGIAMNDIASGVTALYGILGAYIGRLRHGSGQYLETSLLEAGLAWSIWEFGAYFGGGELPTATGTRHRRSAPYQAYRSQDGYVTVGAGSEKLWRAFATQVCNKPEWLADPRFNDPNIRVKNADALEVELEKVLTTQPTAYWVEKMDAAGVPGGPVYGYDQIMKDPHIKARHMVVDIDHPKIGPMKTLGLPIKSTGALTQIRQPAPWLGQHTEEVLREIGYADGDVREMFAAGVVYDSARSGAPATTEQE</sequence>
<organism evidence="2 3">
    <name type="scientific">Ramlibacter lithotrophicus</name>
    <dbReference type="NCBI Taxonomy" id="2606681"/>
    <lineage>
        <taxon>Bacteria</taxon>
        <taxon>Pseudomonadati</taxon>
        <taxon>Pseudomonadota</taxon>
        <taxon>Betaproteobacteria</taxon>
        <taxon>Burkholderiales</taxon>
        <taxon>Comamonadaceae</taxon>
        <taxon>Ramlibacter</taxon>
    </lineage>
</organism>
<dbReference type="Proteomes" id="UP000521868">
    <property type="component" value="Unassembled WGS sequence"/>
</dbReference>
<comment type="caution">
    <text evidence="2">The sequence shown here is derived from an EMBL/GenBank/DDBJ whole genome shotgun (WGS) entry which is preliminary data.</text>
</comment>
<dbReference type="PANTHER" id="PTHR48207">
    <property type="entry name" value="SUCCINATE--HYDROXYMETHYLGLUTARATE COA-TRANSFERASE"/>
    <property type="match status" value="1"/>
</dbReference>
<dbReference type="Gene3D" id="3.40.50.10540">
    <property type="entry name" value="Crotonobetainyl-coa:carnitine coa-transferase, domain 1"/>
    <property type="match status" value="1"/>
</dbReference>
<dbReference type="Pfam" id="PF02515">
    <property type="entry name" value="CoA_transf_3"/>
    <property type="match status" value="1"/>
</dbReference>
<accession>A0A7X6DDE4</accession>
<protein>
    <submittedName>
        <fullName evidence="2">CoA transferase</fullName>
    </submittedName>
</protein>
<dbReference type="EMBL" id="VTOX01000001">
    <property type="protein sequence ID" value="NKE65142.1"/>
    <property type="molecule type" value="Genomic_DNA"/>
</dbReference>
<dbReference type="InterPro" id="IPR044855">
    <property type="entry name" value="CoA-Trfase_III_dom3_sf"/>
</dbReference>
<dbReference type="PANTHER" id="PTHR48207:SF3">
    <property type="entry name" value="SUCCINATE--HYDROXYMETHYLGLUTARATE COA-TRANSFERASE"/>
    <property type="match status" value="1"/>
</dbReference>
<dbReference type="RefSeq" id="WP_168106165.1">
    <property type="nucleotide sequence ID" value="NZ_VTOX01000001.1"/>
</dbReference>
<dbReference type="InterPro" id="IPR023606">
    <property type="entry name" value="CoA-Trfase_III_dom_1_sf"/>
</dbReference>
<dbReference type="SUPFAM" id="SSF89796">
    <property type="entry name" value="CoA-transferase family III (CaiB/BaiF)"/>
    <property type="match status" value="1"/>
</dbReference>
<evidence type="ECO:0000313" key="3">
    <source>
        <dbReference type="Proteomes" id="UP000521868"/>
    </source>
</evidence>
<dbReference type="Gene3D" id="3.30.1540.10">
    <property type="entry name" value="formyl-coa transferase, domain 3"/>
    <property type="match status" value="1"/>
</dbReference>
<proteinExistence type="predicted"/>
<keyword evidence="3" id="KW-1185">Reference proteome</keyword>
<dbReference type="AlphaFoldDB" id="A0A7X6DDE4"/>
<gene>
    <name evidence="2" type="ORF">RAMLITH_04865</name>
</gene>
<dbReference type="InterPro" id="IPR050483">
    <property type="entry name" value="CoA-transferase_III_domain"/>
</dbReference>
<keyword evidence="1 2" id="KW-0808">Transferase</keyword>
<name>A0A7X6DDE4_9BURK</name>
<dbReference type="GO" id="GO:0008410">
    <property type="term" value="F:CoA-transferase activity"/>
    <property type="evidence" value="ECO:0007669"/>
    <property type="project" value="TreeGrafter"/>
</dbReference>
<reference evidence="2 3" key="1">
    <citation type="journal article" date="2020" name="Nature">
        <title>Bacterial chemolithoautotrophy via manganese oxidation.</title>
        <authorList>
            <person name="Yu H."/>
            <person name="Leadbetter J.R."/>
        </authorList>
    </citation>
    <scope>NUCLEOTIDE SEQUENCE [LARGE SCALE GENOMIC DNA]</scope>
    <source>
        <strain evidence="2 3">RBP-1</strain>
    </source>
</reference>